<dbReference type="KEGG" id="tsin:OXH18_24450"/>
<keyword evidence="2" id="KW-0472">Membrane</keyword>
<dbReference type="EMBL" id="CP113797">
    <property type="protein sequence ID" value="WAL60278.1"/>
    <property type="molecule type" value="Genomic_DNA"/>
</dbReference>
<gene>
    <name evidence="3" type="ORF">OXH18_24450</name>
</gene>
<evidence type="ECO:0000256" key="2">
    <source>
        <dbReference type="SAM" id="Phobius"/>
    </source>
</evidence>
<reference evidence="3" key="1">
    <citation type="submission" date="2022-12" db="EMBL/GenBank/DDBJ databases">
        <title>Polyphasic identification of a Novel Hot-Spring Cyanobacterium Ocullathermofonsia sinensis gen nov. sp. nov. and Genomic Insights on its Adaptations to the Thermal Habitat.</title>
        <authorList>
            <person name="Daroch M."/>
            <person name="Tang J."/>
            <person name="Jiang Y."/>
        </authorList>
    </citation>
    <scope>NUCLEOTIDE SEQUENCE</scope>
    <source>
        <strain evidence="3">PKUAC-SCTA174</strain>
    </source>
</reference>
<feature type="region of interest" description="Disordered" evidence="1">
    <location>
        <begin position="76"/>
        <end position="95"/>
    </location>
</feature>
<proteinExistence type="predicted"/>
<dbReference type="RefSeq" id="WP_268610152.1">
    <property type="nucleotide sequence ID" value="NZ_CP113797.1"/>
</dbReference>
<keyword evidence="4" id="KW-1185">Reference proteome</keyword>
<protein>
    <submittedName>
        <fullName evidence="3">Uncharacterized protein</fullName>
    </submittedName>
</protein>
<dbReference type="Proteomes" id="UP001163152">
    <property type="component" value="Chromosome"/>
</dbReference>
<accession>A0A9E8ZF90</accession>
<dbReference type="AlphaFoldDB" id="A0A9E8ZF90"/>
<organism evidence="3 4">
    <name type="scientific">Thermocoleostomius sinensis A174</name>
    <dbReference type="NCBI Taxonomy" id="2016057"/>
    <lineage>
        <taxon>Bacteria</taxon>
        <taxon>Bacillati</taxon>
        <taxon>Cyanobacteriota</taxon>
        <taxon>Cyanophyceae</taxon>
        <taxon>Oculatellales</taxon>
        <taxon>Oculatellaceae</taxon>
        <taxon>Thermocoleostomius</taxon>
    </lineage>
</organism>
<evidence type="ECO:0000313" key="3">
    <source>
        <dbReference type="EMBL" id="WAL60278.1"/>
    </source>
</evidence>
<keyword evidence="2" id="KW-0812">Transmembrane</keyword>
<evidence type="ECO:0000256" key="1">
    <source>
        <dbReference type="SAM" id="MobiDB-lite"/>
    </source>
</evidence>
<keyword evidence="2" id="KW-1133">Transmembrane helix</keyword>
<feature type="transmembrane region" description="Helical" evidence="2">
    <location>
        <begin position="40"/>
        <end position="59"/>
    </location>
</feature>
<evidence type="ECO:0000313" key="4">
    <source>
        <dbReference type="Proteomes" id="UP001163152"/>
    </source>
</evidence>
<name>A0A9E8ZF90_9CYAN</name>
<sequence>MNRSWIRSLKSAYRKEPLSSFLLTAGAVNAVIGGVDSHWALAILGLTAATVGIVLRWWVSQQKQAQPIPGSVIRYLPSQSSRPSLPTLTPSKKRD</sequence>